<evidence type="ECO:0000313" key="4">
    <source>
        <dbReference type="EMBL" id="HIQ81758.1"/>
    </source>
</evidence>
<feature type="region of interest" description="Disordered" evidence="1">
    <location>
        <begin position="170"/>
        <end position="191"/>
    </location>
</feature>
<reference evidence="4" key="1">
    <citation type="submission" date="2020-10" db="EMBL/GenBank/DDBJ databases">
        <authorList>
            <person name="Gilroy R."/>
        </authorList>
    </citation>
    <scope>NUCLEOTIDE SEQUENCE</scope>
    <source>
        <strain evidence="4">ChiSjej6B24-2974</strain>
    </source>
</reference>
<reference evidence="4" key="2">
    <citation type="journal article" date="2021" name="PeerJ">
        <title>Extensive microbial diversity within the chicken gut microbiome revealed by metagenomics and culture.</title>
        <authorList>
            <person name="Gilroy R."/>
            <person name="Ravi A."/>
            <person name="Getino M."/>
            <person name="Pursley I."/>
            <person name="Horton D.L."/>
            <person name="Alikhan N.F."/>
            <person name="Baker D."/>
            <person name="Gharbi K."/>
            <person name="Hall N."/>
            <person name="Watson M."/>
            <person name="Adriaenssens E.M."/>
            <person name="Foster-Nyarko E."/>
            <person name="Jarju S."/>
            <person name="Secka A."/>
            <person name="Antonio M."/>
            <person name="Oren A."/>
            <person name="Chaudhuri R.R."/>
            <person name="La Ragione R."/>
            <person name="Hildebrand F."/>
            <person name="Pallen M.J."/>
        </authorList>
    </citation>
    <scope>NUCLEOTIDE SEQUENCE</scope>
    <source>
        <strain evidence="4">ChiSjej6B24-2974</strain>
    </source>
</reference>
<evidence type="ECO:0000313" key="5">
    <source>
        <dbReference type="Proteomes" id="UP000824260"/>
    </source>
</evidence>
<feature type="transmembrane region" description="Helical" evidence="2">
    <location>
        <begin position="27"/>
        <end position="50"/>
    </location>
</feature>
<comment type="caution">
    <text evidence="4">The sequence shown here is derived from an EMBL/GenBank/DDBJ whole genome shotgun (WGS) entry which is preliminary data.</text>
</comment>
<name>A0A9D1CVN0_9FIRM</name>
<keyword evidence="2" id="KW-1133">Transmembrane helix</keyword>
<keyword evidence="2" id="KW-0472">Membrane</keyword>
<dbReference type="Proteomes" id="UP000824260">
    <property type="component" value="Unassembled WGS sequence"/>
</dbReference>
<accession>A0A9D1CVN0</accession>
<gene>
    <name evidence="4" type="ORF">IAA52_01510</name>
</gene>
<dbReference type="PANTHER" id="PTHR34351:SF2">
    <property type="entry name" value="DUF58 DOMAIN-CONTAINING PROTEIN"/>
    <property type="match status" value="1"/>
</dbReference>
<organism evidence="4 5">
    <name type="scientific">Candidatus Pullichristensenella stercorigallinarum</name>
    <dbReference type="NCBI Taxonomy" id="2840909"/>
    <lineage>
        <taxon>Bacteria</taxon>
        <taxon>Bacillati</taxon>
        <taxon>Bacillota</taxon>
        <taxon>Clostridia</taxon>
        <taxon>Candidatus Pullichristensenella</taxon>
    </lineage>
</organism>
<evidence type="ECO:0000256" key="1">
    <source>
        <dbReference type="SAM" id="MobiDB-lite"/>
    </source>
</evidence>
<feature type="domain" description="DUF58" evidence="3">
    <location>
        <begin position="191"/>
        <end position="360"/>
    </location>
</feature>
<dbReference type="EMBL" id="DVFZ01000015">
    <property type="protein sequence ID" value="HIQ81758.1"/>
    <property type="molecule type" value="Genomic_DNA"/>
</dbReference>
<evidence type="ECO:0000259" key="3">
    <source>
        <dbReference type="Pfam" id="PF01882"/>
    </source>
</evidence>
<evidence type="ECO:0000256" key="2">
    <source>
        <dbReference type="SAM" id="Phobius"/>
    </source>
</evidence>
<proteinExistence type="predicted"/>
<sequence>MTSRLVGALIAAAALLATGLSTGGQIYYLLCFTILLLILLSLGSVLWLLFSVRIEMRGVKPRVERGEAMMTIFTVRHTSLLPASALRIRLNVPSAFSASQEISVATPPLKTRTFRYMVRCPHRGSYEVGVTRMRARDVFGLFSISRKSGQRLLRVDVYPRAHDVPFMELKAGDTGPELRSRATEDTASPSDVRKWQEGDVLKKVHWKLTMRRRELMVRTFEESSRPDTLIVPDLSEIQALPDQALTMEDCVCEACLSQARAQLEEGYPVRMPLLSASPGEPAGQFPQDFPMFADALMRVKFDSPFPYEQVLMQMLRRTTRTGGCVLVTPRLTTRVADMALKLARTGVRVRLLWVTDSRNSQSLEMVERLKMENVEAQLIDPWEGAA</sequence>
<keyword evidence="2" id="KW-0812">Transmembrane</keyword>
<dbReference type="InterPro" id="IPR002881">
    <property type="entry name" value="DUF58"/>
</dbReference>
<protein>
    <submittedName>
        <fullName evidence="4">DUF58 domain-containing protein</fullName>
    </submittedName>
</protein>
<dbReference type="AlphaFoldDB" id="A0A9D1CVN0"/>
<dbReference type="PANTHER" id="PTHR34351">
    <property type="entry name" value="SLR1927 PROTEIN-RELATED"/>
    <property type="match status" value="1"/>
</dbReference>
<dbReference type="Pfam" id="PF01882">
    <property type="entry name" value="DUF58"/>
    <property type="match status" value="1"/>
</dbReference>